<keyword evidence="2" id="KW-1185">Reference proteome</keyword>
<evidence type="ECO:0000313" key="1">
    <source>
        <dbReference type="EMBL" id="BBI52609.1"/>
    </source>
</evidence>
<gene>
    <name evidence="1" type="ORF">HORIV_50300</name>
</gene>
<proteinExistence type="predicted"/>
<protein>
    <recommendedName>
        <fullName evidence="3">Glycosyl transferase</fullName>
    </recommendedName>
</protein>
<name>A0ABN5X050_9GAMM</name>
<evidence type="ECO:0000313" key="2">
    <source>
        <dbReference type="Proteomes" id="UP000289555"/>
    </source>
</evidence>
<dbReference type="Proteomes" id="UP000289555">
    <property type="component" value="Chromosome"/>
</dbReference>
<organism evidence="1 2">
    <name type="scientific">Vreelandella olivaria</name>
    <dbReference type="NCBI Taxonomy" id="390919"/>
    <lineage>
        <taxon>Bacteria</taxon>
        <taxon>Pseudomonadati</taxon>
        <taxon>Pseudomonadota</taxon>
        <taxon>Gammaproteobacteria</taxon>
        <taxon>Oceanospirillales</taxon>
        <taxon>Halomonadaceae</taxon>
        <taxon>Vreelandella</taxon>
    </lineage>
</organism>
<reference evidence="2" key="1">
    <citation type="journal article" date="2019" name="Microbiol. Resour. Announc.">
        <title>Complete Genome Sequence of Halomonas olivaria, a Moderately Halophilic Bacterium Isolated from Olive Processing Effluents, Obtained by Nanopore Sequencing.</title>
        <authorList>
            <person name="Nagata S."/>
            <person name="Ii K.M."/>
            <person name="Tsukimi T."/>
            <person name="Miura M.C."/>
            <person name="Galipon J."/>
            <person name="Arakawa K."/>
        </authorList>
    </citation>
    <scope>NUCLEOTIDE SEQUENCE [LARGE SCALE GENOMIC DNA]</scope>
    <source>
        <strain evidence="2">TYRC17</strain>
    </source>
</reference>
<sequence length="199" mass="22103">MALNQAVTSAPPNVVSLTRRLNDNARTLLDAYRASASALAGGREIVPAAAWLLDNYHLIEAQIREIRSDLPPGYYRQLPKLANGPFAGYPRVFGIAWAFVAHTDSHIDLDNLQNFITAYQRVQPLTIGELWAVAITLRIVLIENLRRLADQITSEQTARDEADAVAAKWLTPTDQQTPQERHTFHLETSTLNVHKGLSG</sequence>
<dbReference type="EMBL" id="AP019416">
    <property type="protein sequence ID" value="BBI52609.1"/>
    <property type="molecule type" value="Genomic_DNA"/>
</dbReference>
<accession>A0ABN5X050</accession>
<evidence type="ECO:0008006" key="3">
    <source>
        <dbReference type="Google" id="ProtNLM"/>
    </source>
</evidence>